<reference evidence="9 10" key="1">
    <citation type="submission" date="2018-05" db="EMBL/GenBank/DDBJ databases">
        <title>Genomic Encyclopedia of Archaeal and Bacterial Type Strains, Phase II (KMG-II): from individual species to whole genera.</title>
        <authorList>
            <person name="Goeker M."/>
        </authorList>
    </citation>
    <scope>NUCLEOTIDE SEQUENCE [LARGE SCALE GENOMIC DNA]</scope>
    <source>
        <strain evidence="9 10">DSM 45184</strain>
    </source>
</reference>
<dbReference type="Pfam" id="PF01925">
    <property type="entry name" value="TauE"/>
    <property type="match status" value="1"/>
</dbReference>
<dbReference type="OrthoDB" id="554695at2"/>
<comment type="caution">
    <text evidence="9">The sequence shown here is derived from an EMBL/GenBank/DDBJ whole genome shotgun (WGS) entry which is preliminary data.</text>
</comment>
<dbReference type="RefSeq" id="WP_109596334.1">
    <property type="nucleotide sequence ID" value="NZ_BONA01000060.1"/>
</dbReference>
<evidence type="ECO:0000256" key="1">
    <source>
        <dbReference type="ARBA" id="ARBA00004651"/>
    </source>
</evidence>
<feature type="transmembrane region" description="Helical" evidence="8">
    <location>
        <begin position="187"/>
        <end position="217"/>
    </location>
</feature>
<accession>A0A316FDM9</accession>
<dbReference type="Proteomes" id="UP000245697">
    <property type="component" value="Unassembled WGS sequence"/>
</dbReference>
<evidence type="ECO:0000256" key="8">
    <source>
        <dbReference type="RuleBase" id="RU363041"/>
    </source>
</evidence>
<evidence type="ECO:0000256" key="7">
    <source>
        <dbReference type="ARBA" id="ARBA00023136"/>
    </source>
</evidence>
<evidence type="ECO:0000256" key="5">
    <source>
        <dbReference type="ARBA" id="ARBA00022692"/>
    </source>
</evidence>
<gene>
    <name evidence="9" type="ORF">BC793_111248</name>
</gene>
<comment type="subcellular location">
    <subcellularLocation>
        <location evidence="1 8">Cell membrane</location>
        <topology evidence="1 8">Multi-pass membrane protein</topology>
    </subcellularLocation>
</comment>
<evidence type="ECO:0000256" key="3">
    <source>
        <dbReference type="ARBA" id="ARBA00022448"/>
    </source>
</evidence>
<organism evidence="9 10">
    <name type="scientific">Actinoplanes xinjiangensis</name>
    <dbReference type="NCBI Taxonomy" id="512350"/>
    <lineage>
        <taxon>Bacteria</taxon>
        <taxon>Bacillati</taxon>
        <taxon>Actinomycetota</taxon>
        <taxon>Actinomycetes</taxon>
        <taxon>Micromonosporales</taxon>
        <taxon>Micromonosporaceae</taxon>
        <taxon>Actinoplanes</taxon>
    </lineage>
</organism>
<dbReference type="InterPro" id="IPR002781">
    <property type="entry name" value="TM_pro_TauE-like"/>
</dbReference>
<keyword evidence="4 8" id="KW-1003">Cell membrane</keyword>
<proteinExistence type="inferred from homology"/>
<keyword evidence="6 8" id="KW-1133">Transmembrane helix</keyword>
<feature type="transmembrane region" description="Helical" evidence="8">
    <location>
        <begin position="71"/>
        <end position="91"/>
    </location>
</feature>
<dbReference type="PANTHER" id="PTHR30269:SF0">
    <property type="entry name" value="MEMBRANE TRANSPORTER PROTEIN YFCA-RELATED"/>
    <property type="match status" value="1"/>
</dbReference>
<dbReference type="GO" id="GO:0005886">
    <property type="term" value="C:plasma membrane"/>
    <property type="evidence" value="ECO:0007669"/>
    <property type="project" value="UniProtKB-SubCell"/>
</dbReference>
<keyword evidence="5 8" id="KW-0812">Transmembrane</keyword>
<keyword evidence="3" id="KW-0813">Transport</keyword>
<dbReference type="InterPro" id="IPR052017">
    <property type="entry name" value="TSUP"/>
</dbReference>
<protein>
    <recommendedName>
        <fullName evidence="8">Probable membrane transporter protein</fullName>
    </recommendedName>
</protein>
<dbReference type="PANTHER" id="PTHR30269">
    <property type="entry name" value="TRANSMEMBRANE PROTEIN YFCA"/>
    <property type="match status" value="1"/>
</dbReference>
<evidence type="ECO:0000256" key="2">
    <source>
        <dbReference type="ARBA" id="ARBA00009142"/>
    </source>
</evidence>
<feature type="transmembrane region" description="Helical" evidence="8">
    <location>
        <begin position="41"/>
        <end position="59"/>
    </location>
</feature>
<comment type="similarity">
    <text evidence="2 8">Belongs to the 4-toluene sulfonate uptake permease (TSUP) (TC 2.A.102) family.</text>
</comment>
<dbReference type="AlphaFoldDB" id="A0A316FDM9"/>
<name>A0A316FDM9_9ACTN</name>
<evidence type="ECO:0000256" key="6">
    <source>
        <dbReference type="ARBA" id="ARBA00022989"/>
    </source>
</evidence>
<dbReference type="EMBL" id="QGGR01000011">
    <property type="protein sequence ID" value="PWK45274.1"/>
    <property type="molecule type" value="Genomic_DNA"/>
</dbReference>
<evidence type="ECO:0000313" key="9">
    <source>
        <dbReference type="EMBL" id="PWK45274.1"/>
    </source>
</evidence>
<evidence type="ECO:0000313" key="10">
    <source>
        <dbReference type="Proteomes" id="UP000245697"/>
    </source>
</evidence>
<feature type="transmembrane region" description="Helical" evidence="8">
    <location>
        <begin position="136"/>
        <end position="167"/>
    </location>
</feature>
<keyword evidence="7 8" id="KW-0472">Membrane</keyword>
<keyword evidence="10" id="KW-1185">Reference proteome</keyword>
<feature type="transmembrane region" description="Helical" evidence="8">
    <location>
        <begin position="97"/>
        <end position="115"/>
    </location>
</feature>
<feature type="transmembrane region" description="Helical" evidence="8">
    <location>
        <begin position="229"/>
        <end position="250"/>
    </location>
</feature>
<evidence type="ECO:0000256" key="4">
    <source>
        <dbReference type="ARBA" id="ARBA00022475"/>
    </source>
</evidence>
<sequence length="253" mass="25332">MIAALLVAALAAGWIDAVVGGGGLLLLPALLVVAPQLGTATALGTNKLAAICGTATAALTYARRTRIDWRVAGPSAALALLCAGAGAALAGSVPASAYRPVIIAVLVTVAVFVTVRPQMGLTEHPARRTRARRGAAVAVAGGLIALYDGLIGPGTGTFLVLAFTAIVGADFLHGSAMAKIVNTATNLGALVVFAANGHVAWLLGAGMAVANIAGALIGARMAIHRGAGFVRIVLLVVVLTLIARLGYLHWTQT</sequence>